<reference evidence="2 3" key="1">
    <citation type="journal article" date="2013" name="Genome Biol.">
        <title>Genome of Acanthamoeba castellanii highlights extensive lateral gene transfer and early evolution of tyrosine kinase signaling.</title>
        <authorList>
            <person name="Clarke M."/>
            <person name="Lohan A.J."/>
            <person name="Liu B."/>
            <person name="Lagkouvardos I."/>
            <person name="Roy S."/>
            <person name="Zafar N."/>
            <person name="Bertelli C."/>
            <person name="Schilde C."/>
            <person name="Kianianmomeni A."/>
            <person name="Burglin T.R."/>
            <person name="Frech C."/>
            <person name="Turcotte B."/>
            <person name="Kopec K.O."/>
            <person name="Synnott J.M."/>
            <person name="Choo C."/>
            <person name="Paponov I."/>
            <person name="Finkler A."/>
            <person name="Soon Heng Tan C."/>
            <person name="Hutchins A.P."/>
            <person name="Weinmeier T."/>
            <person name="Rattei T."/>
            <person name="Chu J.S."/>
            <person name="Gimenez G."/>
            <person name="Irimia M."/>
            <person name="Rigden D.J."/>
            <person name="Fitzpatrick D.A."/>
            <person name="Lorenzo-Morales J."/>
            <person name="Bateman A."/>
            <person name="Chiu C.H."/>
            <person name="Tang P."/>
            <person name="Hegemann P."/>
            <person name="Fromm H."/>
            <person name="Raoult D."/>
            <person name="Greub G."/>
            <person name="Miranda-Saavedra D."/>
            <person name="Chen N."/>
            <person name="Nash P."/>
            <person name="Ginger M.L."/>
            <person name="Horn M."/>
            <person name="Schaap P."/>
            <person name="Caler L."/>
            <person name="Loftus B."/>
        </authorList>
    </citation>
    <scope>NUCLEOTIDE SEQUENCE [LARGE SCALE GENOMIC DNA]</scope>
    <source>
        <strain evidence="2 3">Neff</strain>
    </source>
</reference>
<dbReference type="GeneID" id="14913823"/>
<feature type="region of interest" description="Disordered" evidence="1">
    <location>
        <begin position="319"/>
        <end position="368"/>
    </location>
</feature>
<feature type="compositionally biased region" description="Pro residues" evidence="1">
    <location>
        <begin position="276"/>
        <end position="285"/>
    </location>
</feature>
<sequence>MRLAHVTGRACRPSFDKYYKQLHKLHDISADAFEISDQESEGESEDEMALEGLSYEEWQMKRIKDEVKSFMKQLITERNDDFELVARANTAAFTELKEAFDGVGSEEESDDSDESYDSSGDGDDGDQDNEGHLDQKKKKKQKDYLENELLFAESGEVGPGLDVAAAAPHQLPVSHYVEVQQPRNPPTTSTPTISYAELGRSPSTGGEASPQAGSPVVPSSDYAVLASSSQRRANKRTKAKTKETTKAKRDGDHPAQAQQLPASQYVDLGLKKAAGGPPPEQPQQPLPQEKSQVFDSAYITLEPRNAADATITMTAKDWKERAQREGGTSGTGVSPGKVAGNGNGYEEITTPTGAAIGHRPQDAGYYGL</sequence>
<feature type="compositionally biased region" description="Acidic residues" evidence="1">
    <location>
        <begin position="104"/>
        <end position="128"/>
    </location>
</feature>
<feature type="region of interest" description="Disordered" evidence="1">
    <location>
        <begin position="98"/>
        <end position="140"/>
    </location>
</feature>
<feature type="region of interest" description="Disordered" evidence="1">
    <location>
        <begin position="174"/>
        <end position="290"/>
    </location>
</feature>
<dbReference type="AlphaFoldDB" id="L8GL99"/>
<protein>
    <submittedName>
        <fullName evidence="2">Uncharacterized protein</fullName>
    </submittedName>
</protein>
<accession>L8GL99</accession>
<dbReference type="VEuPathDB" id="AmoebaDB:ACA1_246760"/>
<proteinExistence type="predicted"/>
<dbReference type="RefSeq" id="XP_004335506.1">
    <property type="nucleotide sequence ID" value="XM_004335458.1"/>
</dbReference>
<name>L8GL99_ACACF</name>
<evidence type="ECO:0000256" key="1">
    <source>
        <dbReference type="SAM" id="MobiDB-lite"/>
    </source>
</evidence>
<gene>
    <name evidence="2" type="ORF">ACA1_246760</name>
</gene>
<dbReference type="Proteomes" id="UP000011083">
    <property type="component" value="Unassembled WGS sequence"/>
</dbReference>
<keyword evidence="3" id="KW-1185">Reference proteome</keyword>
<organism evidence="2 3">
    <name type="scientific">Acanthamoeba castellanii (strain ATCC 30010 / Neff)</name>
    <dbReference type="NCBI Taxonomy" id="1257118"/>
    <lineage>
        <taxon>Eukaryota</taxon>
        <taxon>Amoebozoa</taxon>
        <taxon>Discosea</taxon>
        <taxon>Longamoebia</taxon>
        <taxon>Centramoebida</taxon>
        <taxon>Acanthamoebidae</taxon>
        <taxon>Acanthamoeba</taxon>
    </lineage>
</organism>
<evidence type="ECO:0000313" key="3">
    <source>
        <dbReference type="Proteomes" id="UP000011083"/>
    </source>
</evidence>
<dbReference type="EMBL" id="KB008093">
    <property type="protein sequence ID" value="ELR13493.1"/>
    <property type="molecule type" value="Genomic_DNA"/>
</dbReference>
<evidence type="ECO:0000313" key="2">
    <source>
        <dbReference type="EMBL" id="ELR13493.1"/>
    </source>
</evidence>
<feature type="compositionally biased region" description="Basic and acidic residues" evidence="1">
    <location>
        <begin position="240"/>
        <end position="253"/>
    </location>
</feature>
<dbReference type="KEGG" id="acan:ACA1_246760"/>